<keyword evidence="2" id="KW-0812">Transmembrane</keyword>
<evidence type="ECO:0000313" key="4">
    <source>
        <dbReference type="Proteomes" id="UP001189429"/>
    </source>
</evidence>
<sequence length="239" mass="25246">MRRLRELGSAAIGGPGSGEPSLDVPPAADAAVVLSETVRGLSITQSKLYMALKRLLVVVGLCSTFYILWFVFELTTGSYKPDGSDLWNGQAVSDDSDGAGTSEDGERGTTGILGLLIQLAVPLCGYMGVTHGSRQLTCCFCGCNLFRSLWALTALLRLTMDGQLEASVSSLRYVLLVHSLRCVLCAIAFCLGNHAYMLMSGGPRPSQQFLFPLVGEIVTMPPPRATAGVGVPTAEGVQA</sequence>
<feature type="transmembrane region" description="Helical" evidence="2">
    <location>
        <begin position="136"/>
        <end position="158"/>
    </location>
</feature>
<dbReference type="Proteomes" id="UP001189429">
    <property type="component" value="Unassembled WGS sequence"/>
</dbReference>
<name>A0ABN9RB09_9DINO</name>
<feature type="region of interest" description="Disordered" evidence="1">
    <location>
        <begin position="1"/>
        <end position="24"/>
    </location>
</feature>
<dbReference type="EMBL" id="CAUYUJ010005726">
    <property type="protein sequence ID" value="CAK0814747.1"/>
    <property type="molecule type" value="Genomic_DNA"/>
</dbReference>
<gene>
    <name evidence="3" type="ORF">PCOR1329_LOCUS18264</name>
</gene>
<keyword evidence="4" id="KW-1185">Reference proteome</keyword>
<evidence type="ECO:0000256" key="1">
    <source>
        <dbReference type="SAM" id="MobiDB-lite"/>
    </source>
</evidence>
<evidence type="ECO:0000256" key="2">
    <source>
        <dbReference type="SAM" id="Phobius"/>
    </source>
</evidence>
<evidence type="ECO:0000313" key="3">
    <source>
        <dbReference type="EMBL" id="CAK0814747.1"/>
    </source>
</evidence>
<feature type="transmembrane region" description="Helical" evidence="2">
    <location>
        <begin position="111"/>
        <end position="129"/>
    </location>
</feature>
<comment type="caution">
    <text evidence="3">The sequence shown here is derived from an EMBL/GenBank/DDBJ whole genome shotgun (WGS) entry which is preliminary data.</text>
</comment>
<proteinExistence type="predicted"/>
<keyword evidence="2" id="KW-1133">Transmembrane helix</keyword>
<feature type="transmembrane region" description="Helical" evidence="2">
    <location>
        <begin position="55"/>
        <end position="72"/>
    </location>
</feature>
<accession>A0ABN9RB09</accession>
<reference evidence="3" key="1">
    <citation type="submission" date="2023-10" db="EMBL/GenBank/DDBJ databases">
        <authorList>
            <person name="Chen Y."/>
            <person name="Shah S."/>
            <person name="Dougan E. K."/>
            <person name="Thang M."/>
            <person name="Chan C."/>
        </authorList>
    </citation>
    <scope>NUCLEOTIDE SEQUENCE [LARGE SCALE GENOMIC DNA]</scope>
</reference>
<feature type="transmembrane region" description="Helical" evidence="2">
    <location>
        <begin position="170"/>
        <end position="191"/>
    </location>
</feature>
<protein>
    <submittedName>
        <fullName evidence="3">Uncharacterized protein</fullName>
    </submittedName>
</protein>
<keyword evidence="2" id="KW-0472">Membrane</keyword>
<organism evidence="3 4">
    <name type="scientific">Prorocentrum cordatum</name>
    <dbReference type="NCBI Taxonomy" id="2364126"/>
    <lineage>
        <taxon>Eukaryota</taxon>
        <taxon>Sar</taxon>
        <taxon>Alveolata</taxon>
        <taxon>Dinophyceae</taxon>
        <taxon>Prorocentrales</taxon>
        <taxon>Prorocentraceae</taxon>
        <taxon>Prorocentrum</taxon>
    </lineage>
</organism>